<dbReference type="AlphaFoldDB" id="A0A1M6KV67"/>
<dbReference type="STRING" id="1121298.SAMN05444401_3505"/>
<proteinExistence type="inferred from homology"/>
<evidence type="ECO:0000256" key="3">
    <source>
        <dbReference type="ARBA" id="ARBA00022603"/>
    </source>
</evidence>
<feature type="binding site" evidence="9">
    <location>
        <begin position="190"/>
        <end position="193"/>
    </location>
    <ligand>
        <name>substrate</name>
    </ligand>
</feature>
<keyword evidence="11" id="KW-1185">Reference proteome</keyword>
<gene>
    <name evidence="9" type="primary">trmB</name>
    <name evidence="10" type="ORF">SAMN05444401_3505</name>
</gene>
<dbReference type="PROSITE" id="PS51625">
    <property type="entry name" value="SAM_MT_TRMB"/>
    <property type="match status" value="1"/>
</dbReference>
<comment type="pathway">
    <text evidence="7 9">tRNA modification; N(7)-methylguanine-tRNA biosynthesis.</text>
</comment>
<evidence type="ECO:0000256" key="1">
    <source>
        <dbReference type="ARBA" id="ARBA00000142"/>
    </source>
</evidence>
<keyword evidence="4 9" id="KW-0808">Transferase</keyword>
<feature type="binding site" evidence="9">
    <location>
        <position position="95"/>
    </location>
    <ligand>
        <name>S-adenosyl-L-methionine</name>
        <dbReference type="ChEBI" id="CHEBI:59789"/>
    </ligand>
</feature>
<evidence type="ECO:0000313" key="11">
    <source>
        <dbReference type="Proteomes" id="UP000184080"/>
    </source>
</evidence>
<evidence type="ECO:0000256" key="5">
    <source>
        <dbReference type="ARBA" id="ARBA00022691"/>
    </source>
</evidence>
<dbReference type="EC" id="2.1.1.33" evidence="9"/>
<comment type="catalytic activity">
    <reaction evidence="1 9">
        <text>guanosine(46) in tRNA + S-adenosyl-L-methionine = N(7)-methylguanosine(46) in tRNA + S-adenosyl-L-homocysteine</text>
        <dbReference type="Rhea" id="RHEA:42708"/>
        <dbReference type="Rhea" id="RHEA-COMP:10188"/>
        <dbReference type="Rhea" id="RHEA-COMP:10189"/>
        <dbReference type="ChEBI" id="CHEBI:57856"/>
        <dbReference type="ChEBI" id="CHEBI:59789"/>
        <dbReference type="ChEBI" id="CHEBI:74269"/>
        <dbReference type="ChEBI" id="CHEBI:74480"/>
        <dbReference type="EC" id="2.1.1.33"/>
    </reaction>
</comment>
<dbReference type="NCBIfam" id="NF001080">
    <property type="entry name" value="PRK00121.2-2"/>
    <property type="match status" value="1"/>
</dbReference>
<dbReference type="Gene3D" id="3.40.50.150">
    <property type="entry name" value="Vaccinia Virus protein VP39"/>
    <property type="match status" value="1"/>
</dbReference>
<evidence type="ECO:0000256" key="7">
    <source>
        <dbReference type="ARBA" id="ARBA00060552"/>
    </source>
</evidence>
<reference evidence="10 11" key="1">
    <citation type="submission" date="2016-11" db="EMBL/GenBank/DDBJ databases">
        <authorList>
            <person name="Jaros S."/>
            <person name="Januszkiewicz K."/>
            <person name="Wedrychowicz H."/>
        </authorList>
    </citation>
    <scope>NUCLEOTIDE SEQUENCE [LARGE SCALE GENOMIC DNA]</scope>
    <source>
        <strain evidence="10 11">DSM 21864</strain>
    </source>
</reference>
<dbReference type="GO" id="GO:0043527">
    <property type="term" value="C:tRNA methyltransferase complex"/>
    <property type="evidence" value="ECO:0007669"/>
    <property type="project" value="TreeGrafter"/>
</dbReference>
<dbReference type="NCBIfam" id="TIGR00091">
    <property type="entry name" value="tRNA (guanosine(46)-N7)-methyltransferase TrmB"/>
    <property type="match status" value="1"/>
</dbReference>
<evidence type="ECO:0000256" key="2">
    <source>
        <dbReference type="ARBA" id="ARBA00003015"/>
    </source>
</evidence>
<dbReference type="InterPro" id="IPR055361">
    <property type="entry name" value="tRNA_methyltr_TrmB_bact"/>
</dbReference>
<keyword evidence="5 9" id="KW-0949">S-adenosyl-L-methionine</keyword>
<dbReference type="Pfam" id="PF02390">
    <property type="entry name" value="Methyltransf_4"/>
    <property type="match status" value="1"/>
</dbReference>
<dbReference type="RefSeq" id="WP_073009703.1">
    <property type="nucleotide sequence ID" value="NZ_FQZO01000006.1"/>
</dbReference>
<comment type="similarity">
    <text evidence="8 9">Belongs to the class I-like SAM-binding methyltransferase superfamily. TrmB family.</text>
</comment>
<dbReference type="EMBL" id="FQZO01000006">
    <property type="protein sequence ID" value="SHJ62793.1"/>
    <property type="molecule type" value="Genomic_DNA"/>
</dbReference>
<dbReference type="FunFam" id="3.40.50.150:FF:000035">
    <property type="entry name" value="tRNA (guanine-N(7)-)-methyltransferase"/>
    <property type="match status" value="1"/>
</dbReference>
<comment type="function">
    <text evidence="2 9">Catalyzes the formation of N(7)-methylguanine at position 46 (m7G46) in tRNA.</text>
</comment>
<dbReference type="GO" id="GO:0008176">
    <property type="term" value="F:tRNA (guanine(46)-N7)-methyltransferase activity"/>
    <property type="evidence" value="ECO:0007669"/>
    <property type="project" value="UniProtKB-UniRule"/>
</dbReference>
<dbReference type="InterPro" id="IPR029063">
    <property type="entry name" value="SAM-dependent_MTases_sf"/>
</dbReference>
<feature type="binding site" evidence="9">
    <location>
        <position position="43"/>
    </location>
    <ligand>
        <name>S-adenosyl-L-methionine</name>
        <dbReference type="ChEBI" id="CHEBI:59789"/>
    </ligand>
</feature>
<dbReference type="UniPathway" id="UPA00989"/>
<dbReference type="SUPFAM" id="SSF53335">
    <property type="entry name" value="S-adenosyl-L-methionine-dependent methyltransferases"/>
    <property type="match status" value="1"/>
</dbReference>
<protein>
    <recommendedName>
        <fullName evidence="9">tRNA (guanine-N(7)-)-methyltransferase</fullName>
        <ecNumber evidence="9">2.1.1.33</ecNumber>
    </recommendedName>
    <alternativeName>
        <fullName evidence="9">tRNA (guanine(46)-N(7))-methyltransferase</fullName>
    </alternativeName>
    <alternativeName>
        <fullName evidence="9">tRNA(m7G46)-methyltransferase</fullName>
    </alternativeName>
</protein>
<keyword evidence="6 9" id="KW-0819">tRNA processing</keyword>
<dbReference type="CDD" id="cd02440">
    <property type="entry name" value="AdoMet_MTases"/>
    <property type="match status" value="1"/>
</dbReference>
<evidence type="ECO:0000313" key="10">
    <source>
        <dbReference type="EMBL" id="SHJ62793.1"/>
    </source>
</evidence>
<feature type="binding site" evidence="9">
    <location>
        <position position="68"/>
    </location>
    <ligand>
        <name>S-adenosyl-L-methionine</name>
        <dbReference type="ChEBI" id="CHEBI:59789"/>
    </ligand>
</feature>
<dbReference type="HAMAP" id="MF_01057">
    <property type="entry name" value="tRNA_methyltr_TrmB"/>
    <property type="match status" value="1"/>
</dbReference>
<accession>A0A1M6KV67</accession>
<dbReference type="Proteomes" id="UP000184080">
    <property type="component" value="Unassembled WGS sequence"/>
</dbReference>
<evidence type="ECO:0000256" key="9">
    <source>
        <dbReference type="HAMAP-Rule" id="MF_01057"/>
    </source>
</evidence>
<feature type="binding site" evidence="9">
    <location>
        <position position="117"/>
    </location>
    <ligand>
        <name>S-adenosyl-L-methionine</name>
        <dbReference type="ChEBI" id="CHEBI:59789"/>
    </ligand>
</feature>
<dbReference type="OrthoDB" id="9802090at2"/>
<evidence type="ECO:0000256" key="4">
    <source>
        <dbReference type="ARBA" id="ARBA00022679"/>
    </source>
</evidence>
<dbReference type="InterPro" id="IPR003358">
    <property type="entry name" value="tRNA_(Gua-N-7)_MeTrfase_Trmb"/>
</dbReference>
<keyword evidence="3 9" id="KW-0489">Methyltransferase</keyword>
<name>A0A1M6KV67_9CLOT</name>
<organism evidence="10 11">
    <name type="scientific">Clostridium amylolyticum</name>
    <dbReference type="NCBI Taxonomy" id="1121298"/>
    <lineage>
        <taxon>Bacteria</taxon>
        <taxon>Bacillati</taxon>
        <taxon>Bacillota</taxon>
        <taxon>Clostridia</taxon>
        <taxon>Eubacteriales</taxon>
        <taxon>Clostridiaceae</taxon>
        <taxon>Clostridium</taxon>
    </lineage>
</organism>
<dbReference type="PANTHER" id="PTHR23417:SF14">
    <property type="entry name" value="PENTACOTRIPEPTIDE-REPEAT REGION OF PRORP DOMAIN-CONTAINING PROTEIN"/>
    <property type="match status" value="1"/>
</dbReference>
<comment type="caution">
    <text evidence="9">Lacks conserved residue(s) required for the propagation of feature annotation.</text>
</comment>
<sequence>MRLRKKWWARPELEASPKVIIRPTEKKGKWKEEFKNNNEIHLELGCGRGKFVTELALKNPDKNYIAVDLKDEVLIYVLKKLEENDISNVRIVPLNISFIGDLFEEDEISRIYINFCNPWPKDRHKKRRLTHTRFLNEYKKFIKTNTEIWFKTDDRELFDESQEYFKESGFTLEYLTYDLHNSDFLENIMTEYESKFTSLGMKTMFLIGKYVNR</sequence>
<dbReference type="PANTHER" id="PTHR23417">
    <property type="entry name" value="3-DEOXY-D-MANNO-OCTULOSONIC-ACID TRANSFERASE/TRNA GUANINE-N 7 - -METHYLTRANSFERASE"/>
    <property type="match status" value="1"/>
</dbReference>
<evidence type="ECO:0000256" key="8">
    <source>
        <dbReference type="ARBA" id="ARBA00060767"/>
    </source>
</evidence>
<feature type="binding site" evidence="9">
    <location>
        <position position="153"/>
    </location>
    <ligand>
        <name>substrate</name>
    </ligand>
</feature>
<feature type="binding site" evidence="9">
    <location>
        <position position="121"/>
    </location>
    <ligand>
        <name>substrate</name>
    </ligand>
</feature>
<evidence type="ECO:0000256" key="6">
    <source>
        <dbReference type="ARBA" id="ARBA00022694"/>
    </source>
</evidence>